<organism evidence="9 10">
    <name type="scientific">Aliidiomarina soli</name>
    <dbReference type="NCBI Taxonomy" id="1928574"/>
    <lineage>
        <taxon>Bacteria</taxon>
        <taxon>Pseudomonadati</taxon>
        <taxon>Pseudomonadota</taxon>
        <taxon>Gammaproteobacteria</taxon>
        <taxon>Alteromonadales</taxon>
        <taxon>Idiomarinaceae</taxon>
        <taxon>Aliidiomarina</taxon>
    </lineage>
</organism>
<feature type="domain" description="Methyltransferase small" evidence="7">
    <location>
        <begin position="157"/>
        <end position="324"/>
    </location>
</feature>
<comment type="subunit">
    <text evidence="6">Monomer.</text>
</comment>
<evidence type="ECO:0000259" key="8">
    <source>
        <dbReference type="Pfam" id="PF08468"/>
    </source>
</evidence>
<dbReference type="PRINTS" id="PR00507">
    <property type="entry name" value="N12N6MTFRASE"/>
</dbReference>
<dbReference type="EMBL" id="PIPO01000007">
    <property type="protein sequence ID" value="RUO29642.1"/>
    <property type="molecule type" value="Genomic_DNA"/>
</dbReference>
<keyword evidence="3 6" id="KW-0489">Methyltransferase</keyword>
<dbReference type="Pfam" id="PF08468">
    <property type="entry name" value="MTS_N"/>
    <property type="match status" value="1"/>
</dbReference>
<dbReference type="Proteomes" id="UP000287823">
    <property type="component" value="Unassembled WGS sequence"/>
</dbReference>
<evidence type="ECO:0000256" key="5">
    <source>
        <dbReference type="ARBA" id="ARBA00022691"/>
    </source>
</evidence>
<name>A0A432WCQ9_9GAMM</name>
<comment type="caution">
    <text evidence="9">The sequence shown here is derived from an EMBL/GenBank/DDBJ whole genome shotgun (WGS) entry which is preliminary data.</text>
</comment>
<dbReference type="InterPro" id="IPR046977">
    <property type="entry name" value="RsmC/RlmG"/>
</dbReference>
<reference evidence="9 10" key="1">
    <citation type="journal article" date="2011" name="Front. Microbiol.">
        <title>Genomic signatures of strain selection and enhancement in Bacillus atrophaeus var. globigii, a historical biowarfare simulant.</title>
        <authorList>
            <person name="Gibbons H.S."/>
            <person name="Broomall S.M."/>
            <person name="McNew L.A."/>
            <person name="Daligault H."/>
            <person name="Chapman C."/>
            <person name="Bruce D."/>
            <person name="Karavis M."/>
            <person name="Krepps M."/>
            <person name="McGregor P.A."/>
            <person name="Hong C."/>
            <person name="Park K.H."/>
            <person name="Akmal A."/>
            <person name="Feldman A."/>
            <person name="Lin J.S."/>
            <person name="Chang W.E."/>
            <person name="Higgs B.W."/>
            <person name="Demirev P."/>
            <person name="Lindquist J."/>
            <person name="Liem A."/>
            <person name="Fochler E."/>
            <person name="Read T.D."/>
            <person name="Tapia R."/>
            <person name="Johnson S."/>
            <person name="Bishop-Lilly K.A."/>
            <person name="Detter C."/>
            <person name="Han C."/>
            <person name="Sozhamannan S."/>
            <person name="Rosenzweig C.N."/>
            <person name="Skowronski E.W."/>
        </authorList>
    </citation>
    <scope>NUCLEOTIDE SEQUENCE [LARGE SCALE GENOMIC DNA]</scope>
    <source>
        <strain evidence="9 10">Y4G10-17</strain>
    </source>
</reference>
<dbReference type="AlphaFoldDB" id="A0A432WCQ9"/>
<dbReference type="GO" id="GO:0052914">
    <property type="term" value="F:16S rRNA (guanine(1207)-N(2))-methyltransferase activity"/>
    <property type="evidence" value="ECO:0007669"/>
    <property type="project" value="UniProtKB-EC"/>
</dbReference>
<dbReference type="InterPro" id="IPR002052">
    <property type="entry name" value="DNA_methylase_N6_adenine_CS"/>
</dbReference>
<dbReference type="InterPro" id="IPR007848">
    <property type="entry name" value="Small_mtfrase_dom"/>
</dbReference>
<evidence type="ECO:0000256" key="6">
    <source>
        <dbReference type="HAMAP-Rule" id="MF_01862"/>
    </source>
</evidence>
<comment type="subcellular location">
    <subcellularLocation>
        <location evidence="6">Cytoplasm</location>
    </subcellularLocation>
</comment>
<keyword evidence="5 6" id="KW-0949">S-adenosyl-L-methionine</keyword>
<dbReference type="CDD" id="cd02440">
    <property type="entry name" value="AdoMet_MTases"/>
    <property type="match status" value="1"/>
</dbReference>
<dbReference type="Gene3D" id="3.40.50.150">
    <property type="entry name" value="Vaccinia Virus protein VP39"/>
    <property type="match status" value="2"/>
</dbReference>
<dbReference type="PANTHER" id="PTHR47816:SF4">
    <property type="entry name" value="RIBOSOMAL RNA SMALL SUBUNIT METHYLTRANSFERASE C"/>
    <property type="match status" value="1"/>
</dbReference>
<dbReference type="RefSeq" id="WP_126800010.1">
    <property type="nucleotide sequence ID" value="NZ_PIPO01000007.1"/>
</dbReference>
<evidence type="ECO:0000313" key="9">
    <source>
        <dbReference type="EMBL" id="RUO29642.1"/>
    </source>
</evidence>
<comment type="catalytic activity">
    <reaction evidence="6">
        <text>guanosine(1207) in 16S rRNA + S-adenosyl-L-methionine = N(2)-methylguanosine(1207) in 16S rRNA + S-adenosyl-L-homocysteine + H(+)</text>
        <dbReference type="Rhea" id="RHEA:42736"/>
        <dbReference type="Rhea" id="RHEA-COMP:10213"/>
        <dbReference type="Rhea" id="RHEA-COMP:10214"/>
        <dbReference type="ChEBI" id="CHEBI:15378"/>
        <dbReference type="ChEBI" id="CHEBI:57856"/>
        <dbReference type="ChEBI" id="CHEBI:59789"/>
        <dbReference type="ChEBI" id="CHEBI:74269"/>
        <dbReference type="ChEBI" id="CHEBI:74481"/>
        <dbReference type="EC" id="2.1.1.172"/>
    </reaction>
</comment>
<evidence type="ECO:0000256" key="3">
    <source>
        <dbReference type="ARBA" id="ARBA00022603"/>
    </source>
</evidence>
<comment type="function">
    <text evidence="6">Specifically methylates the guanine in position 1207 of 16S rRNA in the 30S particle.</text>
</comment>
<dbReference type="HAMAP" id="MF_01862">
    <property type="entry name" value="16SrRNA_methyltr_C"/>
    <property type="match status" value="1"/>
</dbReference>
<feature type="domain" description="Methyltransferase small N-terminal" evidence="8">
    <location>
        <begin position="6"/>
        <end position="150"/>
    </location>
</feature>
<dbReference type="PANTHER" id="PTHR47816">
    <property type="entry name" value="RIBOSOMAL RNA SMALL SUBUNIT METHYLTRANSFERASE C"/>
    <property type="match status" value="1"/>
</dbReference>
<proteinExistence type="inferred from homology"/>
<dbReference type="InterPro" id="IPR023543">
    <property type="entry name" value="rRNA_ssu_MeTfrase_C"/>
</dbReference>
<keyword evidence="10" id="KW-1185">Reference proteome</keyword>
<dbReference type="InterPro" id="IPR013675">
    <property type="entry name" value="Mtase_sm_N"/>
</dbReference>
<comment type="similarity">
    <text evidence="6">Belongs to the methyltransferase superfamily. RsmC family.</text>
</comment>
<dbReference type="SUPFAM" id="SSF53335">
    <property type="entry name" value="S-adenosyl-L-methionine-dependent methyltransferases"/>
    <property type="match status" value="1"/>
</dbReference>
<protein>
    <recommendedName>
        <fullName evidence="6">Ribosomal RNA small subunit methyltransferase C</fullName>
        <ecNumber evidence="6">2.1.1.172</ecNumber>
    </recommendedName>
    <alternativeName>
        <fullName evidence="6">16S rRNA m2G1207 methyltransferase</fullName>
    </alternativeName>
    <alternativeName>
        <fullName evidence="6">rRNA (guanine-N(2)-)-methyltransferase RsmC</fullName>
    </alternativeName>
</protein>
<accession>A0A432WCQ9</accession>
<evidence type="ECO:0000256" key="1">
    <source>
        <dbReference type="ARBA" id="ARBA00022490"/>
    </source>
</evidence>
<keyword evidence="1 6" id="KW-0963">Cytoplasm</keyword>
<sequence length="330" mass="36350">MLDNSSQLLLRHQLVDNETLLVNAPDALAREAKCLAHFYYFNLWHRYALPVHQFGAVLQQRASATVLYVPKEKNLARMLLANLAHNLVPSDTLYLVGGNKSGIKALAKQLGDDWHPAQKVASGNHCLLYRTQLKGAKAGHFELADYRSTYPLGQPAITVVNLPGVFSEQKLDAGTALLLQHLPAEMQGKVLDFACGSGVLAASIATRFPAVTHISASDVNAFAIEACKQTLSQVNPADSQVIASDGLDQVDGKFDWIISNPPFHTGQRTDYSIARDFIRSVPTHLTSKGRLMLVANNFLGYPELLREQFRNVREIVNNGRFHILEASQPC</sequence>
<gene>
    <name evidence="6" type="primary">rsmC</name>
    <name evidence="9" type="ORF">CWE14_14390</name>
</gene>
<dbReference type="Pfam" id="PF05175">
    <property type="entry name" value="MTS"/>
    <property type="match status" value="1"/>
</dbReference>
<keyword evidence="4 6" id="KW-0808">Transferase</keyword>
<evidence type="ECO:0000256" key="4">
    <source>
        <dbReference type="ARBA" id="ARBA00022679"/>
    </source>
</evidence>
<dbReference type="InterPro" id="IPR029063">
    <property type="entry name" value="SAM-dependent_MTases_sf"/>
</dbReference>
<dbReference type="EC" id="2.1.1.172" evidence="6"/>
<dbReference type="PROSITE" id="PS00092">
    <property type="entry name" value="N6_MTASE"/>
    <property type="match status" value="1"/>
</dbReference>
<evidence type="ECO:0000256" key="2">
    <source>
        <dbReference type="ARBA" id="ARBA00022552"/>
    </source>
</evidence>
<evidence type="ECO:0000313" key="10">
    <source>
        <dbReference type="Proteomes" id="UP000287823"/>
    </source>
</evidence>
<dbReference type="GO" id="GO:0005737">
    <property type="term" value="C:cytoplasm"/>
    <property type="evidence" value="ECO:0007669"/>
    <property type="project" value="UniProtKB-SubCell"/>
</dbReference>
<dbReference type="GO" id="GO:0003676">
    <property type="term" value="F:nucleic acid binding"/>
    <property type="evidence" value="ECO:0007669"/>
    <property type="project" value="InterPro"/>
</dbReference>
<evidence type="ECO:0000259" key="7">
    <source>
        <dbReference type="Pfam" id="PF05175"/>
    </source>
</evidence>
<keyword evidence="2 6" id="KW-0698">rRNA processing</keyword>